<organism evidence="2 3">
    <name type="scientific">Trichoderma harzianum</name>
    <name type="common">Hypocrea lixii</name>
    <dbReference type="NCBI Taxonomy" id="5544"/>
    <lineage>
        <taxon>Eukaryota</taxon>
        <taxon>Fungi</taxon>
        <taxon>Dikarya</taxon>
        <taxon>Ascomycota</taxon>
        <taxon>Pezizomycotina</taxon>
        <taxon>Sordariomycetes</taxon>
        <taxon>Hypocreomycetidae</taxon>
        <taxon>Hypocreales</taxon>
        <taxon>Hypocreaceae</taxon>
        <taxon>Trichoderma</taxon>
    </lineage>
</organism>
<dbReference type="EMBL" id="MTYI01000066">
    <property type="protein sequence ID" value="PNP53909.1"/>
    <property type="molecule type" value="Genomic_DNA"/>
</dbReference>
<name>A0A2K0U818_TRIHA</name>
<dbReference type="Proteomes" id="UP000236290">
    <property type="component" value="Unassembled WGS sequence"/>
</dbReference>
<evidence type="ECO:0000313" key="3">
    <source>
        <dbReference type="Proteomes" id="UP000236290"/>
    </source>
</evidence>
<accession>A0A2K0U818</accession>
<proteinExistence type="predicted"/>
<evidence type="ECO:0000256" key="1">
    <source>
        <dbReference type="SAM" id="MobiDB-lite"/>
    </source>
</evidence>
<reference evidence="2 3" key="1">
    <citation type="submission" date="2017-02" db="EMBL/GenBank/DDBJ databases">
        <title>Genomes of Trichoderma spp. with biocontrol activity.</title>
        <authorList>
            <person name="Gardiner D."/>
            <person name="Kazan K."/>
            <person name="Vos C."/>
            <person name="Harvey P."/>
        </authorList>
    </citation>
    <scope>NUCLEOTIDE SEQUENCE [LARGE SCALE GENOMIC DNA]</scope>
    <source>
        <strain evidence="2 3">Tr1</strain>
    </source>
</reference>
<dbReference type="AlphaFoldDB" id="A0A2K0U818"/>
<comment type="caution">
    <text evidence="2">The sequence shown here is derived from an EMBL/GenBank/DDBJ whole genome shotgun (WGS) entry which is preliminary data.</text>
</comment>
<evidence type="ECO:0000313" key="2">
    <source>
        <dbReference type="EMBL" id="PNP53909.1"/>
    </source>
</evidence>
<protein>
    <submittedName>
        <fullName evidence="2">Uncharacterized protein</fullName>
    </submittedName>
</protein>
<sequence length="487" mass="52408">MASKSKEKEPMPPPPLALSLEDLNLKPNDVRLQQAISCIHIYQAQATRLTREQQEEMCDIIKNHDYVIVPTAKTASAHKLYKETMRALKNRGKRVENLSWPIYLILSAIYKKLPKKYIKLVRKLYGSNFIGDYTDTYRTLLRGTDSASSVSANAPNVSQNPFAFSSSTEPFALSKDAPTGSTPVAAPAGSTLFSSSKNAPTGSTPFAASAGSSFAPAGLTLFSSSKNAPTGSTPVAAPAGSTLFSSSKNAPPAWAPFAASAGSSFAPAGSTLFSSSKNAPPAWAPVAAPADSTLFSSSKNAPTAWTNLSFSSTNPFSSSTNSFDKSDPLKARVQKTVAEAKAHMAQKAIEDQGISGPASQDNKNDLTDEGEDSDSSSSEVEVDWHKKHQASPINRENDPSFAVKRRRHQSASEGCNCFAKLQEEIAALRTENAARDKNFHEFVEMFRVYKTESRVFMALASGATYTPSESDAPEVWQKLLHNENNSS</sequence>
<feature type="region of interest" description="Disordered" evidence="1">
    <location>
        <begin position="335"/>
        <end position="406"/>
    </location>
</feature>
<gene>
    <name evidence="2" type="ORF">THARTR1_05726</name>
</gene>